<keyword evidence="2" id="KW-1185">Reference proteome</keyword>
<sequence length="43" mass="5183">MKTFIFPCVTYYFDIIANIFAEGFNYEGKVLLPLRLFTFNLRR</sequence>
<gene>
    <name evidence="1" type="ORF">SAMN06265364_1221</name>
</gene>
<accession>A0AA94IV28</accession>
<evidence type="ECO:0000313" key="1">
    <source>
        <dbReference type="EMBL" id="SNR94646.1"/>
    </source>
</evidence>
<proteinExistence type="predicted"/>
<organism evidence="1 2">
    <name type="scientific">Prevotella jejuni</name>
    <dbReference type="NCBI Taxonomy" id="1177574"/>
    <lineage>
        <taxon>Bacteria</taxon>
        <taxon>Pseudomonadati</taxon>
        <taxon>Bacteroidota</taxon>
        <taxon>Bacteroidia</taxon>
        <taxon>Bacteroidales</taxon>
        <taxon>Prevotellaceae</taxon>
        <taxon>Prevotella</taxon>
    </lineage>
</organism>
<name>A0AA94IV28_9BACT</name>
<comment type="caution">
    <text evidence="1">The sequence shown here is derived from an EMBL/GenBank/DDBJ whole genome shotgun (WGS) entry which is preliminary data.</text>
</comment>
<dbReference type="AlphaFoldDB" id="A0AA94IV28"/>
<protein>
    <submittedName>
        <fullName evidence="1">Uncharacterized protein</fullName>
    </submittedName>
</protein>
<dbReference type="EMBL" id="FZNZ01000022">
    <property type="protein sequence ID" value="SNR94646.1"/>
    <property type="molecule type" value="Genomic_DNA"/>
</dbReference>
<evidence type="ECO:0000313" key="2">
    <source>
        <dbReference type="Proteomes" id="UP000198427"/>
    </source>
</evidence>
<dbReference type="Proteomes" id="UP000198427">
    <property type="component" value="Unassembled WGS sequence"/>
</dbReference>
<reference evidence="1 2" key="1">
    <citation type="submission" date="2017-06" db="EMBL/GenBank/DDBJ databases">
        <authorList>
            <person name="Varghese N."/>
            <person name="Submissions S."/>
        </authorList>
    </citation>
    <scope>NUCLEOTIDE SEQUENCE [LARGE SCALE GENOMIC DNA]</scope>
    <source>
        <strain evidence="1 2">DSM 26989</strain>
    </source>
</reference>